<dbReference type="AlphaFoldDB" id="A0A9Q2RZS0"/>
<evidence type="ECO:0000313" key="1">
    <source>
        <dbReference type="EMBL" id="MBM2357684.1"/>
    </source>
</evidence>
<name>A0A9Q2RZS0_9RHOB</name>
<protein>
    <submittedName>
        <fullName evidence="1">Uncharacterized protein</fullName>
    </submittedName>
</protein>
<evidence type="ECO:0000313" key="2">
    <source>
        <dbReference type="Proteomes" id="UP000809337"/>
    </source>
</evidence>
<dbReference type="Proteomes" id="UP000809337">
    <property type="component" value="Unassembled WGS sequence"/>
</dbReference>
<reference evidence="1" key="1">
    <citation type="submission" date="2021-01" db="EMBL/GenBank/DDBJ databases">
        <title>Diatom-associated Roseobacters Show Island Model of Population Structure.</title>
        <authorList>
            <person name="Qu L."/>
            <person name="Feng X."/>
            <person name="Chen Y."/>
            <person name="Li L."/>
            <person name="Wang X."/>
            <person name="Hu Z."/>
            <person name="Wang H."/>
            <person name="Luo H."/>
        </authorList>
    </citation>
    <scope>NUCLEOTIDE SEQUENCE</scope>
    <source>
        <strain evidence="1">SM26-45</strain>
    </source>
</reference>
<gene>
    <name evidence="1" type="ORF">JQX14_24370</name>
</gene>
<accession>A0A9Q2RZS0</accession>
<comment type="caution">
    <text evidence="1">The sequence shown here is derived from an EMBL/GenBank/DDBJ whole genome shotgun (WGS) entry which is preliminary data.</text>
</comment>
<sequence>MRLDLREKAFSGIVTLTRLVCNLYKVRTSSDVCRIFPCLECFEPMVADCEGSAAAGWDREGITCCGMDGDEALQSTRRSETLHVNRHANLARKHPPKAVAVPY</sequence>
<proteinExistence type="predicted"/>
<organism evidence="1 2">
    <name type="scientific">Pseudosulfitobacter pseudonitzschiae</name>
    <dbReference type="NCBI Taxonomy" id="1402135"/>
    <lineage>
        <taxon>Bacteria</taxon>
        <taxon>Pseudomonadati</taxon>
        <taxon>Pseudomonadota</taxon>
        <taxon>Alphaproteobacteria</taxon>
        <taxon>Rhodobacterales</taxon>
        <taxon>Roseobacteraceae</taxon>
        <taxon>Pseudosulfitobacter</taxon>
    </lineage>
</organism>
<dbReference type="EMBL" id="JAFBWN010000054">
    <property type="protein sequence ID" value="MBM2357684.1"/>
    <property type="molecule type" value="Genomic_DNA"/>
</dbReference>